<dbReference type="SUPFAM" id="SSF55961">
    <property type="entry name" value="Bet v1-like"/>
    <property type="match status" value="2"/>
</dbReference>
<dbReference type="InterPro" id="IPR023393">
    <property type="entry name" value="START-like_dom_sf"/>
</dbReference>
<dbReference type="InterPro" id="IPR013538">
    <property type="entry name" value="ASHA1/2-like_C"/>
</dbReference>
<dbReference type="Pfam" id="PF08327">
    <property type="entry name" value="AHSA1"/>
    <property type="match status" value="2"/>
</dbReference>
<dbReference type="OrthoDB" id="4538425at2"/>
<reference evidence="3 4" key="1">
    <citation type="submission" date="2018-05" db="EMBL/GenBank/DDBJ databases">
        <title>Evolution of GPA BGCs.</title>
        <authorList>
            <person name="Waglechner N."/>
            <person name="Wright G.D."/>
        </authorList>
    </citation>
    <scope>NUCLEOTIDE SEQUENCE [LARGE SCALE GENOMIC DNA]</scope>
    <source>
        <strain evidence="3 4">A82846</strain>
    </source>
</reference>
<feature type="domain" description="Activator of Hsp90 ATPase homologue 1/2-like C-terminal" evidence="2">
    <location>
        <begin position="14"/>
        <end position="137"/>
    </location>
</feature>
<evidence type="ECO:0000313" key="3">
    <source>
        <dbReference type="EMBL" id="RSM89684.1"/>
    </source>
</evidence>
<dbReference type="EMBL" id="QHKI01000003">
    <property type="protein sequence ID" value="RSM89684.1"/>
    <property type="molecule type" value="Genomic_DNA"/>
</dbReference>
<gene>
    <name evidence="3" type="ORF">DMH04_06865</name>
</gene>
<name>A0A428ZNQ3_KIBAR</name>
<dbReference type="Proteomes" id="UP000287547">
    <property type="component" value="Unassembled WGS sequence"/>
</dbReference>
<feature type="domain" description="Activator of Hsp90 ATPase homologue 1/2-like C-terminal" evidence="2">
    <location>
        <begin position="164"/>
        <end position="268"/>
    </location>
</feature>
<dbReference type="RefSeq" id="WP_037253103.1">
    <property type="nucleotide sequence ID" value="NZ_QHKI01000003.1"/>
</dbReference>
<evidence type="ECO:0000313" key="4">
    <source>
        <dbReference type="Proteomes" id="UP000287547"/>
    </source>
</evidence>
<comment type="caution">
    <text evidence="3">The sequence shown here is derived from an EMBL/GenBank/DDBJ whole genome shotgun (WGS) entry which is preliminary data.</text>
</comment>
<sequence>MTDTLALEAHLSKPPAEVYEALTSSAALQVWLAEYAEVSLPDKQYTFWGKYTPQGSKAAQQLLAVSDDSLSFSWILDNEETTVTYSLTPSPTGTVLRVEQTNLPTLEELMNPPGRRDGRHSMHTFWGLALANLAEYLDGRPQTPKADFSLDRSPEIRVSLTIAAPVEEVFASLIDAAAIKKWFGWEAAVEPRVGGTMGLGVDGKIFEFEPNKKLVYGDDEGSVVHWELEGSEGKTHLTFVQSGYSDDELDNAAQHEAGWLGGLAELRRMHELGSDWTPLTTELPENEA</sequence>
<evidence type="ECO:0000259" key="2">
    <source>
        <dbReference type="Pfam" id="PF08327"/>
    </source>
</evidence>
<evidence type="ECO:0000256" key="1">
    <source>
        <dbReference type="ARBA" id="ARBA00006817"/>
    </source>
</evidence>
<accession>A0A428ZNQ3</accession>
<dbReference type="AlphaFoldDB" id="A0A428ZNQ3"/>
<organism evidence="3 4">
    <name type="scientific">Kibdelosporangium aridum</name>
    <dbReference type="NCBI Taxonomy" id="2030"/>
    <lineage>
        <taxon>Bacteria</taxon>
        <taxon>Bacillati</taxon>
        <taxon>Actinomycetota</taxon>
        <taxon>Actinomycetes</taxon>
        <taxon>Pseudonocardiales</taxon>
        <taxon>Pseudonocardiaceae</taxon>
        <taxon>Kibdelosporangium</taxon>
    </lineage>
</organism>
<proteinExistence type="inferred from homology"/>
<protein>
    <submittedName>
        <fullName evidence="3">SRPBCC domain-containing protein</fullName>
    </submittedName>
</protein>
<comment type="similarity">
    <text evidence="1">Belongs to the AHA1 family.</text>
</comment>
<dbReference type="Gene3D" id="3.30.530.20">
    <property type="match status" value="2"/>
</dbReference>
<dbReference type="CDD" id="cd07814">
    <property type="entry name" value="SRPBCC_CalC_Aha1-like"/>
    <property type="match status" value="2"/>
</dbReference>